<keyword evidence="9" id="KW-1185">Reference proteome</keyword>
<evidence type="ECO:0000256" key="6">
    <source>
        <dbReference type="ARBA" id="ARBA00023136"/>
    </source>
</evidence>
<dbReference type="Gene3D" id="1.20.1600.10">
    <property type="entry name" value="Outer membrane efflux proteins (OEP)"/>
    <property type="match status" value="1"/>
</dbReference>
<evidence type="ECO:0000256" key="5">
    <source>
        <dbReference type="ARBA" id="ARBA00022692"/>
    </source>
</evidence>
<evidence type="ECO:0000313" key="9">
    <source>
        <dbReference type="Proteomes" id="UP000824281"/>
    </source>
</evidence>
<proteinExistence type="inferred from homology"/>
<keyword evidence="7" id="KW-0998">Cell outer membrane</keyword>
<evidence type="ECO:0000256" key="7">
    <source>
        <dbReference type="ARBA" id="ARBA00023237"/>
    </source>
</evidence>
<keyword evidence="5" id="KW-0812">Transmembrane</keyword>
<dbReference type="PANTHER" id="PTHR30026">
    <property type="entry name" value="OUTER MEMBRANE PROTEIN TOLC"/>
    <property type="match status" value="1"/>
</dbReference>
<dbReference type="InterPro" id="IPR051906">
    <property type="entry name" value="TolC-like"/>
</dbReference>
<gene>
    <name evidence="8" type="ORF">K3148_08380</name>
</gene>
<protein>
    <submittedName>
        <fullName evidence="8">TolC family protein</fullName>
    </submittedName>
</protein>
<comment type="similarity">
    <text evidence="2">Belongs to the outer membrane factor (OMF) (TC 1.B.17) family.</text>
</comment>
<keyword evidence="3" id="KW-0813">Transport</keyword>
<evidence type="ECO:0000256" key="3">
    <source>
        <dbReference type="ARBA" id="ARBA00022448"/>
    </source>
</evidence>
<keyword evidence="6" id="KW-0472">Membrane</keyword>
<evidence type="ECO:0000256" key="1">
    <source>
        <dbReference type="ARBA" id="ARBA00004442"/>
    </source>
</evidence>
<dbReference type="SUPFAM" id="SSF56954">
    <property type="entry name" value="Outer membrane efflux proteins (OEP)"/>
    <property type="match status" value="1"/>
</dbReference>
<sequence length="477" mass="51983">MRYIAICCALALATSIPVDGEALRAQDPAIQAGDEPSLPEPQSRPLAIDFTNDPVLGLGEAKADPETFRTIVVSALEQSPTEREGEAREIAARARIGEARSGYLPTIDVGVSAFKTIERNFSNDPFNLIERSRPRERIDFTFSVAQPLIDFGRTDGQVRSAAAMLRAAGYERQARAGEVAGDIVVTWTQVFGYQALVRLIEGFVAAQDGLEASVETRIERGVSAEGDRARVASLRSQGLVQLAQARRQLASAEARFEQLSGFTPPDRLLRPPVLSELRYTREYAVFAAENSPAVLSAEAVADARGQEARVAEAGKYPELSARVDNGRYGIFAADTNDYDTRATLNLNWRILGGGVWSRARAADAEALAADAVADRIREEARRDAAIAWSDVRAIEEQVAALEAAYKAARQSRDIVVTRFGALRGTVFDVADAQNAYLNAASAYIRALTELDQARYVLLLRTGRLLDVLEIEEEEVPL</sequence>
<dbReference type="Proteomes" id="UP000824281">
    <property type="component" value="Chromosome"/>
</dbReference>
<reference evidence="8 9" key="1">
    <citation type="submission" date="2021-08" db="EMBL/GenBank/DDBJ databases">
        <title>Comparative Genomics Analysis of the Genus Qipengyuania Reveals Extensive Genetic Diversity and Metabolic Versatility, Including the Description of Fifteen Novel Species.</title>
        <authorList>
            <person name="Liu Y."/>
        </authorList>
    </citation>
    <scope>NUCLEOTIDE SEQUENCE [LARGE SCALE GENOMIC DNA]</scope>
    <source>
        <strain evidence="8 9">1NDH13</strain>
    </source>
</reference>
<evidence type="ECO:0000256" key="2">
    <source>
        <dbReference type="ARBA" id="ARBA00007613"/>
    </source>
</evidence>
<dbReference type="PANTHER" id="PTHR30026:SF22">
    <property type="entry name" value="OUTER MEMBRANE EFFLUX PROTEIN"/>
    <property type="match status" value="1"/>
</dbReference>
<accession>A0ABX8ZJG7</accession>
<dbReference type="RefSeq" id="WP_221424386.1">
    <property type="nucleotide sequence ID" value="NZ_CP081295.1"/>
</dbReference>
<organism evidence="8 9">
    <name type="scientific">Qipengyuania aurantiaca</name>
    <dbReference type="NCBI Taxonomy" id="2867233"/>
    <lineage>
        <taxon>Bacteria</taxon>
        <taxon>Pseudomonadati</taxon>
        <taxon>Pseudomonadota</taxon>
        <taxon>Alphaproteobacteria</taxon>
        <taxon>Sphingomonadales</taxon>
        <taxon>Erythrobacteraceae</taxon>
        <taxon>Qipengyuania</taxon>
    </lineage>
</organism>
<dbReference type="InterPro" id="IPR003423">
    <property type="entry name" value="OMP_efflux"/>
</dbReference>
<comment type="subcellular location">
    <subcellularLocation>
        <location evidence="1">Cell outer membrane</location>
    </subcellularLocation>
</comment>
<evidence type="ECO:0000256" key="4">
    <source>
        <dbReference type="ARBA" id="ARBA00022452"/>
    </source>
</evidence>
<name>A0ABX8ZJG7_9SPHN</name>
<evidence type="ECO:0000313" key="8">
    <source>
        <dbReference type="EMBL" id="QZD88876.1"/>
    </source>
</evidence>
<dbReference type="Pfam" id="PF02321">
    <property type="entry name" value="OEP"/>
    <property type="match status" value="2"/>
</dbReference>
<keyword evidence="4" id="KW-1134">Transmembrane beta strand</keyword>
<dbReference type="EMBL" id="CP081295">
    <property type="protein sequence ID" value="QZD88876.1"/>
    <property type="molecule type" value="Genomic_DNA"/>
</dbReference>